<feature type="region of interest" description="Disordered" evidence="1">
    <location>
        <begin position="1"/>
        <end position="124"/>
    </location>
</feature>
<dbReference type="Gene3D" id="4.10.60.10">
    <property type="entry name" value="Zinc finger, CCHC-type"/>
    <property type="match status" value="1"/>
</dbReference>
<proteinExistence type="predicted"/>
<dbReference type="OrthoDB" id="4184572at2759"/>
<feature type="compositionally biased region" description="Basic and acidic residues" evidence="1">
    <location>
        <begin position="74"/>
        <end position="90"/>
    </location>
</feature>
<dbReference type="SUPFAM" id="SSF57756">
    <property type="entry name" value="Retrovirus zinc finger-like domains"/>
    <property type="match status" value="1"/>
</dbReference>
<protein>
    <recommendedName>
        <fullName evidence="4">CCHC-type domain-containing protein</fullName>
    </recommendedName>
</protein>
<keyword evidence="3" id="KW-1185">Reference proteome</keyword>
<dbReference type="GO" id="GO:0003676">
    <property type="term" value="F:nucleic acid binding"/>
    <property type="evidence" value="ECO:0007669"/>
    <property type="project" value="InterPro"/>
</dbReference>
<evidence type="ECO:0000313" key="2">
    <source>
        <dbReference type="EMBL" id="PGH10658.1"/>
    </source>
</evidence>
<organism evidence="2 3">
    <name type="scientific">Helicocarpus griseus UAMH5409</name>
    <dbReference type="NCBI Taxonomy" id="1447875"/>
    <lineage>
        <taxon>Eukaryota</taxon>
        <taxon>Fungi</taxon>
        <taxon>Dikarya</taxon>
        <taxon>Ascomycota</taxon>
        <taxon>Pezizomycotina</taxon>
        <taxon>Eurotiomycetes</taxon>
        <taxon>Eurotiomycetidae</taxon>
        <taxon>Onygenales</taxon>
        <taxon>Ajellomycetaceae</taxon>
        <taxon>Helicocarpus</taxon>
    </lineage>
</organism>
<dbReference type="Proteomes" id="UP000223968">
    <property type="component" value="Unassembled WGS sequence"/>
</dbReference>
<dbReference type="AlphaFoldDB" id="A0A2B7XPX6"/>
<sequence length="391" mass="43690">MSPKTTTYKESKSSRKKRSSDDTELTSPPSRKRTKRARNSTARRHSKESGSESTADARPPPDQDDTAPPSGTIKAEEPECKSPVDSRPLPEQDNTLSASPAAKEKSCCESPVNARPPSSQDKETSPCCIIMWADPPVVKRVNESCRKFRKAFNKDVKSRGFTKERALVDARCRENGLICLYFSDLQIMKALASQQSFWSDMFGQNASVIPKTYDVIVPKFPDLDFLEPESLTGLFNKILAGHSGDRFPENEPYFHSIRWSSGGRRTAKSPVLSFYDIDVARNILKDGINYQSGRSRAKKKFQCEPYEDEPVQCTACWRYGHIAFDCESPLSCFVCGRPHHSSIHGQSNTAAPSCSNCGGTHTADFDQCPSRRTAKKTCVTDRKALERSKFF</sequence>
<name>A0A2B7XPX6_9EURO</name>
<reference evidence="2 3" key="1">
    <citation type="submission" date="2017-10" db="EMBL/GenBank/DDBJ databases">
        <title>Comparative genomics in systemic dimorphic fungi from Ajellomycetaceae.</title>
        <authorList>
            <person name="Munoz J.F."/>
            <person name="Mcewen J.G."/>
            <person name="Clay O.K."/>
            <person name="Cuomo C.A."/>
        </authorList>
    </citation>
    <scope>NUCLEOTIDE SEQUENCE [LARGE SCALE GENOMIC DNA]</scope>
    <source>
        <strain evidence="2 3">UAMH5409</strain>
    </source>
</reference>
<evidence type="ECO:0000313" key="3">
    <source>
        <dbReference type="Proteomes" id="UP000223968"/>
    </source>
</evidence>
<dbReference type="STRING" id="1447875.A0A2B7XPX6"/>
<evidence type="ECO:0008006" key="4">
    <source>
        <dbReference type="Google" id="ProtNLM"/>
    </source>
</evidence>
<evidence type="ECO:0000256" key="1">
    <source>
        <dbReference type="SAM" id="MobiDB-lite"/>
    </source>
</evidence>
<dbReference type="GO" id="GO:0008270">
    <property type="term" value="F:zinc ion binding"/>
    <property type="evidence" value="ECO:0007669"/>
    <property type="project" value="InterPro"/>
</dbReference>
<feature type="compositionally biased region" description="Basic residues" evidence="1">
    <location>
        <begin position="30"/>
        <end position="46"/>
    </location>
</feature>
<dbReference type="InterPro" id="IPR036875">
    <property type="entry name" value="Znf_CCHC_sf"/>
</dbReference>
<gene>
    <name evidence="2" type="ORF">AJ79_05372</name>
</gene>
<accession>A0A2B7XPX6</accession>
<comment type="caution">
    <text evidence="2">The sequence shown here is derived from an EMBL/GenBank/DDBJ whole genome shotgun (WGS) entry which is preliminary data.</text>
</comment>
<dbReference type="EMBL" id="PDNB01000084">
    <property type="protein sequence ID" value="PGH10658.1"/>
    <property type="molecule type" value="Genomic_DNA"/>
</dbReference>